<organism evidence="1 2">
    <name type="scientific">Pseudomonas phage phCDa</name>
    <dbReference type="NCBI Taxonomy" id="2268587"/>
    <lineage>
        <taxon>Viruses</taxon>
        <taxon>Duplodnaviria</taxon>
        <taxon>Heunggongvirae</taxon>
        <taxon>Uroviricota</taxon>
        <taxon>Caudoviricetes</taxon>
        <taxon>Schitoviridae</taxon>
        <taxon>Shizishanvirus</taxon>
        <taxon>Shizishanvirus phCDa</taxon>
    </lineage>
</organism>
<evidence type="ECO:0000313" key="1">
    <source>
        <dbReference type="EMBL" id="AXC36476.1"/>
    </source>
</evidence>
<dbReference type="EMBL" id="MH382836">
    <property type="protein sequence ID" value="AXC36476.1"/>
    <property type="molecule type" value="Genomic_DNA"/>
</dbReference>
<proteinExistence type="predicted"/>
<accession>A0A2Z5H9W5</accession>
<evidence type="ECO:0000313" key="2">
    <source>
        <dbReference type="Proteomes" id="UP000252224"/>
    </source>
</evidence>
<gene>
    <name evidence="1" type="ORF">phCDa_32</name>
</gene>
<sequence>MFNDKEMTAQCAVVSAEAARKRKANRLVKAYDKACRELAACGPWDINIHSCKAEYKRTRANLLAFMGV</sequence>
<reference evidence="1 2" key="1">
    <citation type="submission" date="2018-05" db="EMBL/GenBank/DDBJ databases">
        <title>Genomic characterization of a novel Pseudomonas phage phCDa.</title>
        <authorList>
            <person name="Chen C."/>
            <person name="Lu D."/>
            <person name="Wang J."/>
            <person name="Fu R."/>
        </authorList>
    </citation>
    <scope>NUCLEOTIDE SEQUENCE [LARGE SCALE GENOMIC DNA]</scope>
</reference>
<name>A0A2Z5H9W5_9CAUD</name>
<keyword evidence="2" id="KW-1185">Reference proteome</keyword>
<dbReference type="Proteomes" id="UP000252224">
    <property type="component" value="Segment"/>
</dbReference>
<protein>
    <submittedName>
        <fullName evidence="1">Uncharacterized protein</fullName>
    </submittedName>
</protein>